<feature type="compositionally biased region" description="Acidic residues" evidence="1">
    <location>
        <begin position="879"/>
        <end position="890"/>
    </location>
</feature>
<dbReference type="AlphaFoldDB" id="A0A841CG71"/>
<dbReference type="InterPro" id="IPR011990">
    <property type="entry name" value="TPR-like_helical_dom_sf"/>
</dbReference>
<name>A0A841CG71_9PSEU</name>
<organism evidence="2 3">
    <name type="scientific">Saccharothrix tamanrassetensis</name>
    <dbReference type="NCBI Taxonomy" id="1051531"/>
    <lineage>
        <taxon>Bacteria</taxon>
        <taxon>Bacillati</taxon>
        <taxon>Actinomycetota</taxon>
        <taxon>Actinomycetes</taxon>
        <taxon>Pseudonocardiales</taxon>
        <taxon>Pseudonocardiaceae</taxon>
        <taxon>Saccharothrix</taxon>
    </lineage>
</organism>
<dbReference type="Proteomes" id="UP000547510">
    <property type="component" value="Unassembled WGS sequence"/>
</dbReference>
<feature type="region of interest" description="Disordered" evidence="1">
    <location>
        <begin position="599"/>
        <end position="618"/>
    </location>
</feature>
<keyword evidence="3" id="KW-1185">Reference proteome</keyword>
<gene>
    <name evidence="2" type="ORF">FHS29_002927</name>
</gene>
<reference evidence="2 3" key="1">
    <citation type="submission" date="2020-08" db="EMBL/GenBank/DDBJ databases">
        <title>Genomic Encyclopedia of Type Strains, Phase III (KMG-III): the genomes of soil and plant-associated and newly described type strains.</title>
        <authorList>
            <person name="Whitman W."/>
        </authorList>
    </citation>
    <scope>NUCLEOTIDE SEQUENCE [LARGE SCALE GENOMIC DNA]</scope>
    <source>
        <strain evidence="2 3">CECT 8640</strain>
    </source>
</reference>
<evidence type="ECO:0000313" key="3">
    <source>
        <dbReference type="Proteomes" id="UP000547510"/>
    </source>
</evidence>
<sequence>MSGRREATAGTPHGAPAVANSVSGTVTGDVFQVRDVNLLTGSPVRTRYRQQVARIAPAELVGREAELAELAEFCTSAGTAGAYRWWRADPWSGKSALLSWFVLDPPPGVRVVSFFITARLAAQNDRNAFIDNVLEQLVTLLDQDLPPFLTEATREAHLLGLLAEAAHACRARGEHFVLVVDGLDEDRGVTTRPDAHSVAALLPARPPAGMRVVVAGRPNPPIPADVPGHHPLREPGVVRVLSPSPKAQAERADMERELKRLLHGSALEQDLLGLLAAAGGGLTAADLATLSGASTWEVEDHLTTVTGRSFARRAGDHRLGDPTDVYLLTHEELQRKTVQMLGRSLTAYRDRVHAWADDHRARDWPADTPTYLLHGYHAMLVAAGDTPRLLACATDPARHDRLRDRFGGDVAAMAEIGAASQALADETDLVAVSRLAVHRDRLTDRNAHVPPVLPALWALVGNPDRAEALARSLPDRDTQSLALRQLVQALCRRGDLDRAESVAESVADTASFFAALVAITEEALARGASDRVRRLLAMAARRVRTGPPKQRDSDLTATVKLLLKTGDLDRAEAVAGTIADDRERAAAAQRVLRHRGDAGVLKHRGDPGVRKPVPAPPERDAAEVVRGAPAPIAGAADPVTEFAADPTRANRELRAALRAAADDPHRVTRLLHRAEESARAVPGKSRRDLAMHLVVKAMATAGHPGRAGGLARAITSGIRRGDACLAVVRAAVAAGEPAVAEPLLDVLKGHPGYELALATVVRAVAALDVERAGALLLKAERSAKARADAWPKPRLLMPLVEAVLATGDLAEAEARALAVSDPALRCEAMQRMAHPVHRSDPAQARRLLAHAAAARDQVTRRTAHKHGAHQRLRIGPEREEADPPADDPPADSEFVRIEDAARRAAQDEHRQAQRTVLGQVDWSAAGVASTYPGWHSAIPRLCREHPEVLPAILGEIDSIARCERSATPD</sequence>
<evidence type="ECO:0000313" key="2">
    <source>
        <dbReference type="EMBL" id="MBB5956341.1"/>
    </source>
</evidence>
<dbReference type="RefSeq" id="WP_184691142.1">
    <property type="nucleotide sequence ID" value="NZ_JACHJN010000004.1"/>
</dbReference>
<dbReference type="Gene3D" id="1.25.40.10">
    <property type="entry name" value="Tetratricopeptide repeat domain"/>
    <property type="match status" value="1"/>
</dbReference>
<evidence type="ECO:0000256" key="1">
    <source>
        <dbReference type="SAM" id="MobiDB-lite"/>
    </source>
</evidence>
<protein>
    <submittedName>
        <fullName evidence="2">Uncharacterized protein</fullName>
    </submittedName>
</protein>
<feature type="compositionally biased region" description="Basic residues" evidence="1">
    <location>
        <begin position="861"/>
        <end position="872"/>
    </location>
</feature>
<comment type="caution">
    <text evidence="2">The sequence shown here is derived from an EMBL/GenBank/DDBJ whole genome shotgun (WGS) entry which is preliminary data.</text>
</comment>
<feature type="region of interest" description="Disordered" evidence="1">
    <location>
        <begin position="859"/>
        <end position="892"/>
    </location>
</feature>
<dbReference type="EMBL" id="JACHJN010000004">
    <property type="protein sequence ID" value="MBB5956341.1"/>
    <property type="molecule type" value="Genomic_DNA"/>
</dbReference>
<accession>A0A841CG71</accession>
<proteinExistence type="predicted"/>